<evidence type="ECO:0000259" key="2">
    <source>
        <dbReference type="Pfam" id="PF14973"/>
    </source>
</evidence>
<feature type="region of interest" description="Disordered" evidence="1">
    <location>
        <begin position="66"/>
        <end position="89"/>
    </location>
</feature>
<evidence type="ECO:0000313" key="3">
    <source>
        <dbReference type="EMBL" id="GCC42260.1"/>
    </source>
</evidence>
<dbReference type="InterPro" id="IPR029400">
    <property type="entry name" value="TINF2_N"/>
</dbReference>
<protein>
    <recommendedName>
        <fullName evidence="2">TERF1-interacting nuclear factor 2 N-terminal domain-containing protein</fullName>
    </recommendedName>
</protein>
<evidence type="ECO:0000313" key="4">
    <source>
        <dbReference type="Proteomes" id="UP000287033"/>
    </source>
</evidence>
<organism evidence="3 4">
    <name type="scientific">Chiloscyllium punctatum</name>
    <name type="common">Brownbanded bambooshark</name>
    <name type="synonym">Hemiscyllium punctatum</name>
    <dbReference type="NCBI Taxonomy" id="137246"/>
    <lineage>
        <taxon>Eukaryota</taxon>
        <taxon>Metazoa</taxon>
        <taxon>Chordata</taxon>
        <taxon>Craniata</taxon>
        <taxon>Vertebrata</taxon>
        <taxon>Chondrichthyes</taxon>
        <taxon>Elasmobranchii</taxon>
        <taxon>Galeomorphii</taxon>
        <taxon>Galeoidea</taxon>
        <taxon>Orectolobiformes</taxon>
        <taxon>Hemiscylliidae</taxon>
        <taxon>Chiloscyllium</taxon>
    </lineage>
</organism>
<evidence type="ECO:0000256" key="1">
    <source>
        <dbReference type="SAM" id="MobiDB-lite"/>
    </source>
</evidence>
<keyword evidence="4" id="KW-1185">Reference proteome</keyword>
<dbReference type="EMBL" id="BEZZ01077076">
    <property type="protein sequence ID" value="GCC42260.1"/>
    <property type="molecule type" value="Genomic_DNA"/>
</dbReference>
<feature type="domain" description="TERF1-interacting nuclear factor 2 N-terminal" evidence="2">
    <location>
        <begin position="1"/>
        <end position="35"/>
    </location>
</feature>
<sequence length="107" mass="11981">MPKQYGEEFLTALQRLLWEYLLRLDITLPRLCLQQLRDVANLSDPRHAEFLIGYLRELDPRSLQALAVTPGPSPSGSPPRDGAPKPWVLGGDGAFKWSIITAIRDKG</sequence>
<accession>A0A401THX2</accession>
<proteinExistence type="predicted"/>
<gene>
    <name evidence="3" type="ORF">chiPu_0026333</name>
</gene>
<comment type="caution">
    <text evidence="3">The sequence shown here is derived from an EMBL/GenBank/DDBJ whole genome shotgun (WGS) entry which is preliminary data.</text>
</comment>
<dbReference type="OrthoDB" id="10671779at2759"/>
<dbReference type="AlphaFoldDB" id="A0A401THX2"/>
<name>A0A401THX2_CHIPU</name>
<dbReference type="Proteomes" id="UP000287033">
    <property type="component" value="Unassembled WGS sequence"/>
</dbReference>
<dbReference type="Pfam" id="PF14973">
    <property type="entry name" value="TINF2_N"/>
    <property type="match status" value="1"/>
</dbReference>
<reference evidence="3 4" key="1">
    <citation type="journal article" date="2018" name="Nat. Ecol. Evol.">
        <title>Shark genomes provide insights into elasmobranch evolution and the origin of vertebrates.</title>
        <authorList>
            <person name="Hara Y"/>
            <person name="Yamaguchi K"/>
            <person name="Onimaru K"/>
            <person name="Kadota M"/>
            <person name="Koyanagi M"/>
            <person name="Keeley SD"/>
            <person name="Tatsumi K"/>
            <person name="Tanaka K"/>
            <person name="Motone F"/>
            <person name="Kageyama Y"/>
            <person name="Nozu R"/>
            <person name="Adachi N"/>
            <person name="Nishimura O"/>
            <person name="Nakagawa R"/>
            <person name="Tanegashima C"/>
            <person name="Kiyatake I"/>
            <person name="Matsumoto R"/>
            <person name="Murakumo K"/>
            <person name="Nishida K"/>
            <person name="Terakita A"/>
            <person name="Kuratani S"/>
            <person name="Sato K"/>
            <person name="Hyodo S Kuraku.S."/>
        </authorList>
    </citation>
    <scope>NUCLEOTIDE SEQUENCE [LARGE SCALE GENOMIC DNA]</scope>
</reference>